<keyword evidence="6" id="KW-1185">Reference proteome</keyword>
<dbReference type="PANTHER" id="PTHR42832">
    <property type="entry name" value="AMINO ACID AMINOTRANSFERASE"/>
    <property type="match status" value="1"/>
</dbReference>
<dbReference type="RefSeq" id="WP_090241780.1">
    <property type="nucleotide sequence ID" value="NZ_CAXBNE010000005.1"/>
</dbReference>
<dbReference type="InterPro" id="IPR004839">
    <property type="entry name" value="Aminotransferase_I/II_large"/>
</dbReference>
<dbReference type="STRING" id="425504.SAMN05216206_1980"/>
<dbReference type="InterPro" id="IPR015421">
    <property type="entry name" value="PyrdxlP-dep_Trfase_major"/>
</dbReference>
<dbReference type="AlphaFoldDB" id="A0A1I3HII6"/>
<keyword evidence="3" id="KW-0808">Transferase</keyword>
<evidence type="ECO:0000256" key="3">
    <source>
        <dbReference type="ARBA" id="ARBA00022679"/>
    </source>
</evidence>
<dbReference type="OrthoDB" id="9803354at2"/>
<feature type="domain" description="Aminotransferase class I/classII large" evidence="4">
    <location>
        <begin position="37"/>
        <end position="376"/>
    </location>
</feature>
<dbReference type="InterPro" id="IPR015424">
    <property type="entry name" value="PyrdxlP-dep_Trfase"/>
</dbReference>
<dbReference type="Gene3D" id="3.90.1150.10">
    <property type="entry name" value="Aspartate Aminotransferase, domain 1"/>
    <property type="match status" value="1"/>
</dbReference>
<dbReference type="Gene3D" id="3.40.640.10">
    <property type="entry name" value="Type I PLP-dependent aspartate aminotransferase-like (Major domain)"/>
    <property type="match status" value="1"/>
</dbReference>
<gene>
    <name evidence="5" type="ORF">SAMN05216206_1980</name>
</gene>
<dbReference type="GO" id="GO:0030170">
    <property type="term" value="F:pyridoxal phosphate binding"/>
    <property type="evidence" value="ECO:0007669"/>
    <property type="project" value="InterPro"/>
</dbReference>
<sequence>MTDSRPPRRFARIDRLPPYVFNITAELKMAARRRGEDIIDFSMGNPDGPTPPHIVEKLVQVAQREDTHGYSTSRGIPRLRRAISRWYKDRYAVEIDPESEAIVTIGSKEGLAHLMLATLDHGDTVLVPNPSYPIHIYGAVIAGAQVRSVPLIPGVDFFAELERAIRESIPKPKMMILGFPSNPTAQCVELDFFERVVALAKQYDVLVIHDLAYADIVYDGWKAPSIMQVPGAKDIAVEFFTLSKSYNMAGWRIGFMVGNKELVNALARIKSYHDYGTFTPLQVAAIAALEGDQQCVRDIAEQYRQRRNLLVKGLHELGWMVENPKASMYVWAKIPQQYAHLGSLEFAKKLLLEAKVCVSPGIGFGDYGDDHVRFALIENQDRTRQAIRGIKSMFRADGVLPGHKAKADSE</sequence>
<dbReference type="PANTHER" id="PTHR42832:SF1">
    <property type="entry name" value="GLUTAMATE-PYRUVATE AMINOTRANSFERASE ALAC"/>
    <property type="match status" value="1"/>
</dbReference>
<evidence type="ECO:0000256" key="2">
    <source>
        <dbReference type="ARBA" id="ARBA00022576"/>
    </source>
</evidence>
<dbReference type="EMBL" id="FOQL01000002">
    <property type="protein sequence ID" value="SFI35320.1"/>
    <property type="molecule type" value="Genomic_DNA"/>
</dbReference>
<evidence type="ECO:0000259" key="4">
    <source>
        <dbReference type="Pfam" id="PF00155"/>
    </source>
</evidence>
<dbReference type="Pfam" id="PF00155">
    <property type="entry name" value="Aminotran_1_2"/>
    <property type="match status" value="1"/>
</dbReference>
<evidence type="ECO:0000313" key="6">
    <source>
        <dbReference type="Proteomes" id="UP000243606"/>
    </source>
</evidence>
<dbReference type="FunFam" id="3.40.640.10:FF:000018">
    <property type="entry name" value="Alanine aminotransferase AlaC"/>
    <property type="match status" value="1"/>
</dbReference>
<proteinExistence type="predicted"/>
<protein>
    <submittedName>
        <fullName evidence="5">Alanine-synthesizing transaminase</fullName>
    </submittedName>
</protein>
<accession>A0A1I3HII6</accession>
<dbReference type="SUPFAM" id="SSF53383">
    <property type="entry name" value="PLP-dependent transferases"/>
    <property type="match status" value="1"/>
</dbReference>
<evidence type="ECO:0000256" key="1">
    <source>
        <dbReference type="ARBA" id="ARBA00001933"/>
    </source>
</evidence>
<reference evidence="6" key="1">
    <citation type="submission" date="2016-10" db="EMBL/GenBank/DDBJ databases">
        <authorList>
            <person name="Varghese N."/>
            <person name="Submissions S."/>
        </authorList>
    </citation>
    <scope>NUCLEOTIDE SEQUENCE [LARGE SCALE GENOMIC DNA]</scope>
    <source>
        <strain evidence="6">LMG 24016</strain>
    </source>
</reference>
<dbReference type="Proteomes" id="UP000243606">
    <property type="component" value="Unassembled WGS sequence"/>
</dbReference>
<name>A0A1I3HII6_9PSED</name>
<dbReference type="CDD" id="cd00609">
    <property type="entry name" value="AAT_like"/>
    <property type="match status" value="1"/>
</dbReference>
<dbReference type="GO" id="GO:0008483">
    <property type="term" value="F:transaminase activity"/>
    <property type="evidence" value="ECO:0007669"/>
    <property type="project" value="UniProtKB-KW"/>
</dbReference>
<comment type="cofactor">
    <cofactor evidence="1">
        <name>pyridoxal 5'-phosphate</name>
        <dbReference type="ChEBI" id="CHEBI:597326"/>
    </cofactor>
</comment>
<dbReference type="InterPro" id="IPR015422">
    <property type="entry name" value="PyrdxlP-dep_Trfase_small"/>
</dbReference>
<dbReference type="FunFam" id="3.90.1150.10:FF:000015">
    <property type="entry name" value="Alanine aminotransferase AlaC"/>
    <property type="match status" value="1"/>
</dbReference>
<evidence type="ECO:0000313" key="5">
    <source>
        <dbReference type="EMBL" id="SFI35320.1"/>
    </source>
</evidence>
<dbReference type="InterPro" id="IPR050881">
    <property type="entry name" value="LL-DAP_aminotransferase"/>
</dbReference>
<dbReference type="NCBIfam" id="NF006033">
    <property type="entry name" value="PRK08175.1"/>
    <property type="match status" value="1"/>
</dbReference>
<keyword evidence="2" id="KW-0032">Aminotransferase</keyword>
<organism evidence="5 6">
    <name type="scientific">Pseudomonas guineae</name>
    <dbReference type="NCBI Taxonomy" id="425504"/>
    <lineage>
        <taxon>Bacteria</taxon>
        <taxon>Pseudomonadati</taxon>
        <taxon>Pseudomonadota</taxon>
        <taxon>Gammaproteobacteria</taxon>
        <taxon>Pseudomonadales</taxon>
        <taxon>Pseudomonadaceae</taxon>
        <taxon>Pseudomonas</taxon>
    </lineage>
</organism>